<dbReference type="EMBL" id="FMZV01000014">
    <property type="protein sequence ID" value="SDE12401.1"/>
    <property type="molecule type" value="Genomic_DNA"/>
</dbReference>
<dbReference type="GO" id="GO:0016491">
    <property type="term" value="F:oxidoreductase activity"/>
    <property type="evidence" value="ECO:0007669"/>
    <property type="project" value="UniProtKB-KW"/>
</dbReference>
<dbReference type="STRING" id="639004.SAMN04488239_11472"/>
<name>A0A1G7AC80_9RHOB</name>
<dbReference type="Proteomes" id="UP000199628">
    <property type="component" value="Unassembled WGS sequence"/>
</dbReference>
<dbReference type="InterPro" id="IPR036188">
    <property type="entry name" value="FAD/NAD-bd_sf"/>
</dbReference>
<proteinExistence type="predicted"/>
<evidence type="ECO:0000259" key="2">
    <source>
        <dbReference type="Pfam" id="PF01266"/>
    </source>
</evidence>
<dbReference type="RefSeq" id="WP_093034962.1">
    <property type="nucleotide sequence ID" value="NZ_FMZV01000014.1"/>
</dbReference>
<organism evidence="3 4">
    <name type="scientific">Ruegeria marina</name>
    <dbReference type="NCBI Taxonomy" id="639004"/>
    <lineage>
        <taxon>Bacteria</taxon>
        <taxon>Pseudomonadati</taxon>
        <taxon>Pseudomonadota</taxon>
        <taxon>Alphaproteobacteria</taxon>
        <taxon>Rhodobacterales</taxon>
        <taxon>Roseobacteraceae</taxon>
        <taxon>Ruegeria</taxon>
    </lineage>
</organism>
<keyword evidence="4" id="KW-1185">Reference proteome</keyword>
<reference evidence="4" key="1">
    <citation type="submission" date="2016-10" db="EMBL/GenBank/DDBJ databases">
        <authorList>
            <person name="Varghese N."/>
            <person name="Submissions S."/>
        </authorList>
    </citation>
    <scope>NUCLEOTIDE SEQUENCE [LARGE SCALE GENOMIC DNA]</scope>
    <source>
        <strain evidence="4">CGMCC 1.9108</strain>
    </source>
</reference>
<dbReference type="InterPro" id="IPR006076">
    <property type="entry name" value="FAD-dep_OxRdtase"/>
</dbReference>
<dbReference type="Gene3D" id="3.30.9.10">
    <property type="entry name" value="D-Amino Acid Oxidase, subunit A, domain 2"/>
    <property type="match status" value="1"/>
</dbReference>
<evidence type="ECO:0000256" key="1">
    <source>
        <dbReference type="ARBA" id="ARBA00023002"/>
    </source>
</evidence>
<dbReference type="Gene3D" id="3.50.50.60">
    <property type="entry name" value="FAD/NAD(P)-binding domain"/>
    <property type="match status" value="1"/>
</dbReference>
<protein>
    <submittedName>
        <fullName evidence="3">Glycine/D-amino acid oxidase</fullName>
    </submittedName>
</protein>
<evidence type="ECO:0000313" key="4">
    <source>
        <dbReference type="Proteomes" id="UP000199628"/>
    </source>
</evidence>
<dbReference type="GO" id="GO:0005737">
    <property type="term" value="C:cytoplasm"/>
    <property type="evidence" value="ECO:0007669"/>
    <property type="project" value="TreeGrafter"/>
</dbReference>
<dbReference type="Pfam" id="PF01266">
    <property type="entry name" value="DAO"/>
    <property type="match status" value="1"/>
</dbReference>
<sequence>MIANEPPVIANSLWTATANMSAPHPPLTGSLETEVAIIGGGFTGLSAALHLAERGIACVVLEAETPGWGASGRNGGQVNPGLHPDPEEITTRFGADMGGRMLRLSGTAGQLVFDLVARYGIDCDARPVGWLRGAHDAAGLRDLHHKAAQWQRLGAAVEPLDAAGIADLSGSAAYRGGLIDHRGGNLHPLNYALGLAAAAVRAGAAIHGHSRVLRIEADGSTHILTTTGGSLRARRVLICTNAYTDAFAPGLARTVVPVRSVQVATEPLPPEVLAGILPGEHALSDTRRLLLYYRRDAAGRFIMGGRGAYGAAATRTRMKALRQVSAKLYPQLDGVRWTHAWGGFVAVTTDHFPHLDRLGKGIMAGLGYNGRGVAMATAMGRVMADWASGTPEVGLDFPVTDPRPIPFHGLRRLGVAATVAKYRLLDALGL</sequence>
<dbReference type="AlphaFoldDB" id="A0A1G7AC80"/>
<accession>A0A1G7AC80</accession>
<evidence type="ECO:0000313" key="3">
    <source>
        <dbReference type="EMBL" id="SDE12401.1"/>
    </source>
</evidence>
<keyword evidence="1" id="KW-0560">Oxidoreductase</keyword>
<feature type="domain" description="FAD dependent oxidoreductase" evidence="2">
    <location>
        <begin position="35"/>
        <end position="386"/>
    </location>
</feature>
<gene>
    <name evidence="3" type="ORF">SAMN04488239_11472</name>
</gene>
<dbReference type="PANTHER" id="PTHR13847">
    <property type="entry name" value="SARCOSINE DEHYDROGENASE-RELATED"/>
    <property type="match status" value="1"/>
</dbReference>
<dbReference type="SUPFAM" id="SSF51905">
    <property type="entry name" value="FAD/NAD(P)-binding domain"/>
    <property type="match status" value="1"/>
</dbReference>
<dbReference type="PANTHER" id="PTHR13847:SF281">
    <property type="entry name" value="FAD DEPENDENT OXIDOREDUCTASE DOMAIN-CONTAINING PROTEIN"/>
    <property type="match status" value="1"/>
</dbReference>
<dbReference type="OrthoDB" id="9806601at2"/>